<feature type="compositionally biased region" description="Basic and acidic residues" evidence="1">
    <location>
        <begin position="12"/>
        <end position="21"/>
    </location>
</feature>
<name>A0A1V0UM80_STRVN</name>
<dbReference type="InterPro" id="IPR010982">
    <property type="entry name" value="Lambda_DNA-bd_dom_sf"/>
</dbReference>
<dbReference type="AlphaFoldDB" id="A0A1V0UM80"/>
<reference evidence="2 3" key="1">
    <citation type="submission" date="2017-03" db="EMBL/GenBank/DDBJ databases">
        <title>Complete Genome Sequence of a natural compounds producer, Streptomyces violaceus S21.</title>
        <authorList>
            <person name="Zhong C."/>
            <person name="Zhao Z."/>
            <person name="Fu J."/>
            <person name="Zong G."/>
            <person name="Qin R."/>
            <person name="Cao G."/>
        </authorList>
    </citation>
    <scope>NUCLEOTIDE SEQUENCE [LARGE SCALE GENOMIC DNA]</scope>
    <source>
        <strain evidence="2 3">S21</strain>
    </source>
</reference>
<dbReference type="KEGG" id="svu:B1H20_16725"/>
<dbReference type="SUPFAM" id="SSF47413">
    <property type="entry name" value="lambda repressor-like DNA-binding domains"/>
    <property type="match status" value="1"/>
</dbReference>
<protein>
    <submittedName>
        <fullName evidence="2">Transcriptional regulator</fullName>
    </submittedName>
</protein>
<dbReference type="EMBL" id="CP020570">
    <property type="protein sequence ID" value="ARF66241.1"/>
    <property type="molecule type" value="Genomic_DNA"/>
</dbReference>
<accession>A0A1V0UM80</accession>
<proteinExistence type="predicted"/>
<feature type="region of interest" description="Disordered" evidence="1">
    <location>
        <begin position="1"/>
        <end position="24"/>
    </location>
</feature>
<dbReference type="InterPro" id="IPR001387">
    <property type="entry name" value="Cro/C1-type_HTH"/>
</dbReference>
<evidence type="ECO:0000313" key="2">
    <source>
        <dbReference type="EMBL" id="ARF66241.1"/>
    </source>
</evidence>
<organism evidence="2 3">
    <name type="scientific">Streptomyces violaceoruber</name>
    <dbReference type="NCBI Taxonomy" id="1935"/>
    <lineage>
        <taxon>Bacteria</taxon>
        <taxon>Bacillati</taxon>
        <taxon>Actinomycetota</taxon>
        <taxon>Actinomycetes</taxon>
        <taxon>Kitasatosporales</taxon>
        <taxon>Streptomycetaceae</taxon>
        <taxon>Streptomyces</taxon>
        <taxon>Streptomyces violaceoruber group</taxon>
    </lineage>
</organism>
<dbReference type="Gene3D" id="1.10.260.40">
    <property type="entry name" value="lambda repressor-like DNA-binding domains"/>
    <property type="match status" value="1"/>
</dbReference>
<evidence type="ECO:0000256" key="1">
    <source>
        <dbReference type="SAM" id="MobiDB-lite"/>
    </source>
</evidence>
<dbReference type="CDD" id="cd00093">
    <property type="entry name" value="HTH_XRE"/>
    <property type="match status" value="1"/>
</dbReference>
<gene>
    <name evidence="2" type="ORF">B1H20_16725</name>
</gene>
<dbReference type="Proteomes" id="UP000192445">
    <property type="component" value="Chromosome"/>
</dbReference>
<evidence type="ECO:0000313" key="3">
    <source>
        <dbReference type="Proteomes" id="UP000192445"/>
    </source>
</evidence>
<dbReference type="GO" id="GO:0003677">
    <property type="term" value="F:DNA binding"/>
    <property type="evidence" value="ECO:0007669"/>
    <property type="project" value="InterPro"/>
</dbReference>
<sequence>MLRCVTTGPNHPGDHPVRAAEDPAPTGEDLAALLTRLLEETGDKTQKELAEAAGIKYPTLNAWMNRTRGTSRINPDDLRALTNILRGWGADVVTRQLFEAAGRPVPGPTDEEREQRLLDIYRQLPTKGQRALIQSAEAMLAGARASQ</sequence>